<proteinExistence type="predicted"/>
<protein>
    <submittedName>
        <fullName evidence="2">Uncharacterized protein</fullName>
    </submittedName>
</protein>
<feature type="region of interest" description="Disordered" evidence="1">
    <location>
        <begin position="49"/>
        <end position="70"/>
    </location>
</feature>
<dbReference type="EMBL" id="AP026978">
    <property type="protein sequence ID" value="BDU03303.1"/>
    <property type="molecule type" value="Genomic_DNA"/>
</dbReference>
<keyword evidence="3" id="KW-1185">Reference proteome</keyword>
<reference evidence="2 3" key="1">
    <citation type="submission" date="2022-11" db="EMBL/GenBank/DDBJ databases">
        <title>Genome Sequencing of Nocardia sp. ON39_IFM12276 and assembly.</title>
        <authorList>
            <person name="Shimojima M."/>
            <person name="Toyokawa M."/>
            <person name="Uesaka K."/>
        </authorList>
    </citation>
    <scope>NUCLEOTIDE SEQUENCE [LARGE SCALE GENOMIC DNA]</scope>
    <source>
        <strain evidence="2 3">IFM 12276</strain>
    </source>
</reference>
<evidence type="ECO:0000313" key="2">
    <source>
        <dbReference type="EMBL" id="BDU03303.1"/>
    </source>
</evidence>
<name>A0ABM8D778_9NOCA</name>
<evidence type="ECO:0000313" key="3">
    <source>
        <dbReference type="Proteomes" id="UP001317870"/>
    </source>
</evidence>
<dbReference type="Proteomes" id="UP001317870">
    <property type="component" value="Chromosome"/>
</dbReference>
<evidence type="ECO:0000256" key="1">
    <source>
        <dbReference type="SAM" id="MobiDB-lite"/>
    </source>
</evidence>
<accession>A0ABM8D778</accession>
<gene>
    <name evidence="2" type="ORF">IFM12276_63310</name>
</gene>
<organism evidence="2 3">
    <name type="scientific">Nocardia sputorum</name>
    <dbReference type="NCBI Taxonomy" id="2984338"/>
    <lineage>
        <taxon>Bacteria</taxon>
        <taxon>Bacillati</taxon>
        <taxon>Actinomycetota</taxon>
        <taxon>Actinomycetes</taxon>
        <taxon>Mycobacteriales</taxon>
        <taxon>Nocardiaceae</taxon>
        <taxon>Nocardia</taxon>
    </lineage>
</organism>
<sequence>MLPLGLLVVGLLVLGVGLPEEGFGVLVTDTASIVPSTAGWAVPLTVELQPTSDNPAATANPAKARRPQAS</sequence>